<gene>
    <name evidence="1" type="ORF">C9J01_06825</name>
</gene>
<accession>A0A2T3NMH2</accession>
<name>A0A2T3NMH2_9GAMM</name>
<reference evidence="1 2" key="1">
    <citation type="submission" date="2018-03" db="EMBL/GenBank/DDBJ databases">
        <title>Whole genome sequencing of Histamine producing bacteria.</title>
        <authorList>
            <person name="Butler K."/>
        </authorList>
    </citation>
    <scope>NUCLEOTIDE SEQUENCE [LARGE SCALE GENOMIC DNA]</scope>
    <source>
        <strain evidence="1 2">DSM 19138</strain>
    </source>
</reference>
<sequence>MVHQALAFSETAPSVLGSLQFAGAGSKAINFLTEDNKVLTLHLFGEGLSPSGWSISGPVFRHISQLAPKASKIRLQDSGICIDKLHLAKGKNGLWLKAANKTELTFELLSQFLCLQEAQTGLYGPLSDLVQSGDISACFPVLKPLKCWFEGREPDWQGIIGAGPGLTPSHDDMLVGMLACAYSIPEFRDKASALLPVSLDLDYWTTSVSAGYLSQARNGFFSDSLLAVIDSSPDTLYDNAGHFLSHGHYSGADTLLGMWLFLSLYYHLFK</sequence>
<dbReference type="InterPro" id="IPR021530">
    <property type="entry name" value="AllH-like"/>
</dbReference>
<dbReference type="Proteomes" id="UP000241346">
    <property type="component" value="Unassembled WGS sequence"/>
</dbReference>
<evidence type="ECO:0000313" key="2">
    <source>
        <dbReference type="Proteomes" id="UP000241346"/>
    </source>
</evidence>
<evidence type="ECO:0000313" key="1">
    <source>
        <dbReference type="EMBL" id="PSW16701.1"/>
    </source>
</evidence>
<protein>
    <recommendedName>
        <fullName evidence="3">DUF2877 domain-containing protein</fullName>
    </recommendedName>
</protein>
<proteinExistence type="predicted"/>
<dbReference type="EMBL" id="PYMB01000001">
    <property type="protein sequence ID" value="PSW16701.1"/>
    <property type="molecule type" value="Genomic_DNA"/>
</dbReference>
<dbReference type="RefSeq" id="WP_107297320.1">
    <property type="nucleotide sequence ID" value="NZ_PYMB01000001.1"/>
</dbReference>
<evidence type="ECO:0008006" key="3">
    <source>
        <dbReference type="Google" id="ProtNLM"/>
    </source>
</evidence>
<dbReference type="AlphaFoldDB" id="A0A2T3NMH2"/>
<dbReference type="Pfam" id="PF11392">
    <property type="entry name" value="AllH"/>
    <property type="match status" value="1"/>
</dbReference>
<dbReference type="OrthoDB" id="4933449at2"/>
<comment type="caution">
    <text evidence="1">The sequence shown here is derived from an EMBL/GenBank/DDBJ whole genome shotgun (WGS) entry which is preliminary data.</text>
</comment>
<organism evidence="1 2">
    <name type="scientific">Photobacterium rosenbergii</name>
    <dbReference type="NCBI Taxonomy" id="294936"/>
    <lineage>
        <taxon>Bacteria</taxon>
        <taxon>Pseudomonadati</taxon>
        <taxon>Pseudomonadota</taxon>
        <taxon>Gammaproteobacteria</taxon>
        <taxon>Vibrionales</taxon>
        <taxon>Vibrionaceae</taxon>
        <taxon>Photobacterium</taxon>
    </lineage>
</organism>